<dbReference type="AlphaFoldDB" id="A0A8W8LRI5"/>
<sequence>MEEIQNLTDKELAEQLRGYGANPGPILASTRSVYEKRLLKLREGVAAVDKLHKPRTKYTEVPDDEERSPPPKPRSPRVRKRVVKKVEVEPEEVDDVDNSAASDLTDNEPSQTSMTDSEPSSKSSGGVAMYVKVFILLIVLFFVYLVYINMEPSSGNRVPKIKGD</sequence>
<proteinExistence type="predicted"/>
<dbReference type="PROSITE" id="PS50954">
    <property type="entry name" value="LEM"/>
    <property type="match status" value="1"/>
</dbReference>
<evidence type="ECO:0000259" key="3">
    <source>
        <dbReference type="PROSITE" id="PS50954"/>
    </source>
</evidence>
<keyword evidence="2" id="KW-1133">Transmembrane helix</keyword>
<feature type="domain" description="LEM" evidence="3">
    <location>
        <begin position="1"/>
        <end position="45"/>
    </location>
</feature>
<dbReference type="EnsemblMetazoa" id="G29398.9">
    <property type="protein sequence ID" value="G29398.9:cds"/>
    <property type="gene ID" value="G29398"/>
</dbReference>
<name>A0A8W8LRI5_MAGGI</name>
<dbReference type="FunFam" id="1.10.720.40:FF:000001">
    <property type="entry name" value="LEM domain containing 2, isoform CRA_a"/>
    <property type="match status" value="1"/>
</dbReference>
<dbReference type="PANTHER" id="PTHR12019">
    <property type="entry name" value="LAMINA-ASSOCIATED POLYPEPTIDE THYMOPOIETIN"/>
    <property type="match status" value="1"/>
</dbReference>
<evidence type="ECO:0000256" key="2">
    <source>
        <dbReference type="SAM" id="Phobius"/>
    </source>
</evidence>
<protein>
    <recommendedName>
        <fullName evidence="3">LEM domain-containing protein</fullName>
    </recommendedName>
</protein>
<dbReference type="EnsemblMetazoa" id="G29398.10">
    <property type="protein sequence ID" value="G29398.10:cds"/>
    <property type="gene ID" value="G29398"/>
</dbReference>
<feature type="compositionally biased region" description="Polar residues" evidence="1">
    <location>
        <begin position="99"/>
        <end position="124"/>
    </location>
</feature>
<dbReference type="EnsemblMetazoa" id="G29398.11">
    <property type="protein sequence ID" value="G29398.11:cds"/>
    <property type="gene ID" value="G29398"/>
</dbReference>
<dbReference type="InterPro" id="IPR051656">
    <property type="entry name" value="LEM_domain"/>
</dbReference>
<feature type="compositionally biased region" description="Basic residues" evidence="1">
    <location>
        <begin position="74"/>
        <end position="83"/>
    </location>
</feature>
<dbReference type="OMA" id="PINVATR"/>
<reference evidence="4" key="1">
    <citation type="submission" date="2022-08" db="UniProtKB">
        <authorList>
            <consortium name="EnsemblMetazoa"/>
        </authorList>
    </citation>
    <scope>IDENTIFICATION</scope>
    <source>
        <strain evidence="4">05x7-T-G4-1.051#20</strain>
    </source>
</reference>
<keyword evidence="2" id="KW-0812">Transmembrane</keyword>
<dbReference type="InterPro" id="IPR003887">
    <property type="entry name" value="LEM_dom"/>
</dbReference>
<keyword evidence="5" id="KW-1185">Reference proteome</keyword>
<evidence type="ECO:0000313" key="5">
    <source>
        <dbReference type="Proteomes" id="UP000005408"/>
    </source>
</evidence>
<dbReference type="SMART" id="SM00540">
    <property type="entry name" value="LEM"/>
    <property type="match status" value="1"/>
</dbReference>
<dbReference type="Pfam" id="PF03020">
    <property type="entry name" value="LEM"/>
    <property type="match status" value="1"/>
</dbReference>
<dbReference type="SUPFAM" id="SSF63451">
    <property type="entry name" value="LEM domain"/>
    <property type="match status" value="1"/>
</dbReference>
<dbReference type="EnsemblMetazoa" id="G29398.7">
    <property type="protein sequence ID" value="G29398.7:cds"/>
    <property type="gene ID" value="G29398"/>
</dbReference>
<accession>A0A8W8LRI5</accession>
<dbReference type="PANTHER" id="PTHR12019:SF9">
    <property type="entry name" value="THYMOPOIETIN"/>
    <property type="match status" value="1"/>
</dbReference>
<dbReference type="CDD" id="cd12940">
    <property type="entry name" value="LEM_LAP2_LEMD1"/>
    <property type="match status" value="1"/>
</dbReference>
<dbReference type="OrthoDB" id="6363067at2759"/>
<evidence type="ECO:0000313" key="4">
    <source>
        <dbReference type="EnsemblMetazoa" id="G29398.12:cds"/>
    </source>
</evidence>
<dbReference type="InterPro" id="IPR011015">
    <property type="entry name" value="LEM/LEM-like_dom_sf"/>
</dbReference>
<dbReference type="Gene3D" id="1.10.720.40">
    <property type="match status" value="1"/>
</dbReference>
<dbReference type="EnsemblMetazoa" id="G29398.3">
    <property type="protein sequence ID" value="G29398.3:cds"/>
    <property type="gene ID" value="G29398"/>
</dbReference>
<organism evidence="4 5">
    <name type="scientific">Magallana gigas</name>
    <name type="common">Pacific oyster</name>
    <name type="synonym">Crassostrea gigas</name>
    <dbReference type="NCBI Taxonomy" id="29159"/>
    <lineage>
        <taxon>Eukaryota</taxon>
        <taxon>Metazoa</taxon>
        <taxon>Spiralia</taxon>
        <taxon>Lophotrochozoa</taxon>
        <taxon>Mollusca</taxon>
        <taxon>Bivalvia</taxon>
        <taxon>Autobranchia</taxon>
        <taxon>Pteriomorphia</taxon>
        <taxon>Ostreida</taxon>
        <taxon>Ostreoidea</taxon>
        <taxon>Ostreidae</taxon>
        <taxon>Magallana</taxon>
    </lineage>
</organism>
<evidence type="ECO:0000256" key="1">
    <source>
        <dbReference type="SAM" id="MobiDB-lite"/>
    </source>
</evidence>
<feature type="region of interest" description="Disordered" evidence="1">
    <location>
        <begin position="50"/>
        <end position="124"/>
    </location>
</feature>
<dbReference type="EnsemblMetazoa" id="G29398.12">
    <property type="protein sequence ID" value="G29398.12:cds"/>
    <property type="gene ID" value="G29398"/>
</dbReference>
<keyword evidence="2" id="KW-0472">Membrane</keyword>
<dbReference type="Proteomes" id="UP000005408">
    <property type="component" value="Unassembled WGS sequence"/>
</dbReference>
<feature type="transmembrane region" description="Helical" evidence="2">
    <location>
        <begin position="127"/>
        <end position="147"/>
    </location>
</feature>
<dbReference type="EnsemblMetazoa" id="G29398.4">
    <property type="protein sequence ID" value="G29398.4:cds"/>
    <property type="gene ID" value="G29398"/>
</dbReference>